<keyword evidence="2" id="KW-1185">Reference proteome</keyword>
<organism evidence="1 2">
    <name type="scientific">Entomophthora muscae</name>
    <dbReference type="NCBI Taxonomy" id="34485"/>
    <lineage>
        <taxon>Eukaryota</taxon>
        <taxon>Fungi</taxon>
        <taxon>Fungi incertae sedis</taxon>
        <taxon>Zoopagomycota</taxon>
        <taxon>Entomophthoromycotina</taxon>
        <taxon>Entomophthoromycetes</taxon>
        <taxon>Entomophthorales</taxon>
        <taxon>Entomophthoraceae</taxon>
        <taxon>Entomophthora</taxon>
    </lineage>
</organism>
<reference evidence="1" key="1">
    <citation type="submission" date="2022-04" db="EMBL/GenBank/DDBJ databases">
        <title>Genome of the entomopathogenic fungus Entomophthora muscae.</title>
        <authorList>
            <person name="Elya C."/>
            <person name="Lovett B.R."/>
            <person name="Lee E."/>
            <person name="Macias A.M."/>
            <person name="Hajek A.E."/>
            <person name="De Bivort B.L."/>
            <person name="Kasson M.T."/>
            <person name="De Fine Licht H.H."/>
            <person name="Stajich J.E."/>
        </authorList>
    </citation>
    <scope>NUCLEOTIDE SEQUENCE</scope>
    <source>
        <strain evidence="1">Berkeley</strain>
    </source>
</reference>
<gene>
    <name evidence="1" type="ORF">DSO57_1004147</name>
</gene>
<evidence type="ECO:0000313" key="2">
    <source>
        <dbReference type="Proteomes" id="UP001165960"/>
    </source>
</evidence>
<dbReference type="EMBL" id="QTSX02000720">
    <property type="protein sequence ID" value="KAJ9086423.1"/>
    <property type="molecule type" value="Genomic_DNA"/>
</dbReference>
<comment type="caution">
    <text evidence="1">The sequence shown here is derived from an EMBL/GenBank/DDBJ whole genome shotgun (WGS) entry which is preliminary data.</text>
</comment>
<name>A0ACC2UHA2_9FUNG</name>
<protein>
    <submittedName>
        <fullName evidence="1">Uncharacterized protein</fullName>
    </submittedName>
</protein>
<proteinExistence type="predicted"/>
<evidence type="ECO:0000313" key="1">
    <source>
        <dbReference type="EMBL" id="KAJ9086423.1"/>
    </source>
</evidence>
<accession>A0ACC2UHA2</accession>
<sequence length="444" mass="50125">MESMSQSQPDVVALQGKVLSLCKSLQKLREERRMSRLMDYGTPRKDQLNHPFDGDEFEVFQMGFLTLVEYCFSVKPCTKDCDSNKVFASPKEGTSIYSESINSVSILEKVSKLETDLSVMKSSFHELESKLSQSRSPVESIKTEEVTDVASTNGSIYEEKLPINLFRDPFDSPCSKKNTTIRSSIDKKTSKAKLTKVKSMALLDSINMTVSDKKTRKPRPVSTATGLVLSLDSEKTLAPPRLKERRSSLGSTLEKISLSQDIEEACHDQPRSLIEAQRIKFDRIFDGTTSFRLFRILFESTFTRCPGSVLIALLLTHVTDNVRAYMLPLLEKDYSWEKICAKLEVKFDGQRSLQLLWFKFMELEFGLGETIQSFVDRFELIAQTLLAAKTIGIQDVKTVILRAVEPFHALSFHCQSSLGTAESLKEIIDILLEAEVLIGKDHVL</sequence>
<dbReference type="Proteomes" id="UP001165960">
    <property type="component" value="Unassembled WGS sequence"/>
</dbReference>